<dbReference type="InterPro" id="IPR022346">
    <property type="entry name" value="T2SS_GspH"/>
</dbReference>
<evidence type="ECO:0000256" key="2">
    <source>
        <dbReference type="ARBA" id="ARBA00021549"/>
    </source>
</evidence>
<dbReference type="EMBL" id="JACOGC010000007">
    <property type="protein sequence ID" value="MBC3886475.1"/>
    <property type="molecule type" value="Genomic_DNA"/>
</dbReference>
<comment type="subcellular location">
    <subcellularLocation>
        <location evidence="1">Cell inner membrane</location>
        <topology evidence="1">Single-pass membrane protein</topology>
    </subcellularLocation>
</comment>
<dbReference type="InterPro" id="IPR045584">
    <property type="entry name" value="Pilin-like"/>
</dbReference>
<keyword evidence="4" id="KW-0488">Methylation</keyword>
<evidence type="ECO:0000256" key="8">
    <source>
        <dbReference type="ARBA" id="ARBA00023136"/>
    </source>
</evidence>
<keyword evidence="5" id="KW-0997">Cell inner membrane</keyword>
<keyword evidence="13" id="KW-1185">Reference proteome</keyword>
<evidence type="ECO:0000259" key="11">
    <source>
        <dbReference type="Pfam" id="PF12019"/>
    </source>
</evidence>
<reference evidence="12 13" key="1">
    <citation type="submission" date="2020-08" db="EMBL/GenBank/DDBJ databases">
        <title>Novel species isolated from subtropical streams in China.</title>
        <authorList>
            <person name="Lu H."/>
        </authorList>
    </citation>
    <scope>NUCLEOTIDE SEQUENCE [LARGE SCALE GENOMIC DNA]</scope>
    <source>
        <strain evidence="12 13">FT31W</strain>
    </source>
</reference>
<keyword evidence="7" id="KW-1133">Transmembrane helix</keyword>
<dbReference type="InterPro" id="IPR012902">
    <property type="entry name" value="N_methyl_site"/>
</dbReference>
<gene>
    <name evidence="12" type="ORF">H8K27_15205</name>
</gene>
<dbReference type="Pfam" id="PF07963">
    <property type="entry name" value="N_methyl"/>
    <property type="match status" value="1"/>
</dbReference>
<keyword evidence="6" id="KW-0812">Transmembrane</keyword>
<feature type="domain" description="General secretion pathway GspH" evidence="11">
    <location>
        <begin position="50"/>
        <end position="167"/>
    </location>
</feature>
<evidence type="ECO:0000256" key="4">
    <source>
        <dbReference type="ARBA" id="ARBA00022481"/>
    </source>
</evidence>
<accession>A0ABR6YRG3</accession>
<evidence type="ECO:0000256" key="6">
    <source>
        <dbReference type="ARBA" id="ARBA00022692"/>
    </source>
</evidence>
<keyword evidence="8" id="KW-0472">Membrane</keyword>
<keyword evidence="3" id="KW-1003">Cell membrane</keyword>
<evidence type="ECO:0000256" key="3">
    <source>
        <dbReference type="ARBA" id="ARBA00022475"/>
    </source>
</evidence>
<comment type="similarity">
    <text evidence="9">Belongs to the GSP H family.</text>
</comment>
<evidence type="ECO:0000313" key="13">
    <source>
        <dbReference type="Proteomes" id="UP000613113"/>
    </source>
</evidence>
<evidence type="ECO:0000256" key="1">
    <source>
        <dbReference type="ARBA" id="ARBA00004377"/>
    </source>
</evidence>
<protein>
    <recommendedName>
        <fullName evidence="2">Type II secretion system protein H</fullName>
    </recommendedName>
    <alternativeName>
        <fullName evidence="10">General secretion pathway protein H</fullName>
    </alternativeName>
</protein>
<name>A0ABR6YRG3_9BURK</name>
<evidence type="ECO:0000256" key="10">
    <source>
        <dbReference type="ARBA" id="ARBA00030775"/>
    </source>
</evidence>
<dbReference type="NCBIfam" id="TIGR02532">
    <property type="entry name" value="IV_pilin_GFxxxE"/>
    <property type="match status" value="1"/>
</dbReference>
<sequence>MMKKLIDTSETKGFSLTELMVVVAIAAILMAMAAPAFNSFIDNQKLLATATEFYSATNLTRTEAIKRGGQVTMAANDGANWSSGWTIFVDANANAIPDAGETIIIIHEAIPGKITATNNFTDSTVPYVSYTGNGRSRTNANGQQPQAGTASFTLGSSIQRVKLNFLGRARICNPAVDQVSCADTNTGN</sequence>
<dbReference type="RefSeq" id="WP_186864019.1">
    <property type="nucleotide sequence ID" value="NZ_JACOGC010000007.1"/>
</dbReference>
<evidence type="ECO:0000313" key="12">
    <source>
        <dbReference type="EMBL" id="MBC3886475.1"/>
    </source>
</evidence>
<dbReference type="SUPFAM" id="SSF54523">
    <property type="entry name" value="Pili subunits"/>
    <property type="match status" value="1"/>
</dbReference>
<proteinExistence type="inferred from homology"/>
<comment type="caution">
    <text evidence="12">The sequence shown here is derived from an EMBL/GenBank/DDBJ whole genome shotgun (WGS) entry which is preliminary data.</text>
</comment>
<dbReference type="Pfam" id="PF12019">
    <property type="entry name" value="GspH"/>
    <property type="match status" value="1"/>
</dbReference>
<evidence type="ECO:0000256" key="9">
    <source>
        <dbReference type="ARBA" id="ARBA00025772"/>
    </source>
</evidence>
<dbReference type="Proteomes" id="UP000613113">
    <property type="component" value="Unassembled WGS sequence"/>
</dbReference>
<organism evidence="12 13">
    <name type="scientific">Undibacterium griseum</name>
    <dbReference type="NCBI Taxonomy" id="2762295"/>
    <lineage>
        <taxon>Bacteria</taxon>
        <taxon>Pseudomonadati</taxon>
        <taxon>Pseudomonadota</taxon>
        <taxon>Betaproteobacteria</taxon>
        <taxon>Burkholderiales</taxon>
        <taxon>Oxalobacteraceae</taxon>
        <taxon>Undibacterium</taxon>
    </lineage>
</organism>
<evidence type="ECO:0000256" key="7">
    <source>
        <dbReference type="ARBA" id="ARBA00022989"/>
    </source>
</evidence>
<dbReference type="Gene3D" id="3.55.40.10">
    <property type="entry name" value="minor pseudopilin epsh domain"/>
    <property type="match status" value="1"/>
</dbReference>
<evidence type="ECO:0000256" key="5">
    <source>
        <dbReference type="ARBA" id="ARBA00022519"/>
    </source>
</evidence>